<dbReference type="AlphaFoldDB" id="A0A6J7IFL4"/>
<organism evidence="1">
    <name type="scientific">freshwater metagenome</name>
    <dbReference type="NCBI Taxonomy" id="449393"/>
    <lineage>
        <taxon>unclassified sequences</taxon>
        <taxon>metagenomes</taxon>
        <taxon>ecological metagenomes</taxon>
    </lineage>
</organism>
<name>A0A6J7IFL4_9ZZZZ</name>
<gene>
    <name evidence="1" type="ORF">UFOPK3472_04031</name>
</gene>
<reference evidence="1" key="1">
    <citation type="submission" date="2020-05" db="EMBL/GenBank/DDBJ databases">
        <authorList>
            <person name="Chiriac C."/>
            <person name="Salcher M."/>
            <person name="Ghai R."/>
            <person name="Kavagutti S V."/>
        </authorList>
    </citation>
    <scope>NUCLEOTIDE SEQUENCE</scope>
</reference>
<dbReference type="EMBL" id="CAFBLX010000460">
    <property type="protein sequence ID" value="CAB4929948.1"/>
    <property type="molecule type" value="Genomic_DNA"/>
</dbReference>
<proteinExistence type="predicted"/>
<protein>
    <submittedName>
        <fullName evidence="1">Unannotated protein</fullName>
    </submittedName>
</protein>
<accession>A0A6J7IFL4</accession>
<sequence length="124" mass="13288">MCSFVPSEPSTVTIVSATEYVTYSACGPEQSPMTVNRHSGSSAALPSSQKLLVSCANSVWNTRSESKSLSIVRVSMVNIESWVPAAFAALDRASVRSRKFASSSRPYSVLIDSGWNCTPHNGLL</sequence>
<evidence type="ECO:0000313" key="1">
    <source>
        <dbReference type="EMBL" id="CAB4929948.1"/>
    </source>
</evidence>